<evidence type="ECO:0000259" key="1">
    <source>
        <dbReference type="SMART" id="SM00474"/>
    </source>
</evidence>
<evidence type="ECO:0000313" key="2">
    <source>
        <dbReference type="EMBL" id="CAJ0607438.1"/>
    </source>
</evidence>
<dbReference type="InterPro" id="IPR012337">
    <property type="entry name" value="RNaseH-like_sf"/>
</dbReference>
<dbReference type="PANTHER" id="PTHR47765:SF2">
    <property type="entry name" value="EXONUCLEASE MUT-7 HOMOLOG"/>
    <property type="match status" value="1"/>
</dbReference>
<dbReference type="SUPFAM" id="SSF53098">
    <property type="entry name" value="Ribonuclease H-like"/>
    <property type="match status" value="1"/>
</dbReference>
<protein>
    <recommendedName>
        <fullName evidence="1">3'-5' exonuclease domain-containing protein</fullName>
    </recommendedName>
</protein>
<accession>A0AA36HBE9</accession>
<dbReference type="Gene3D" id="3.30.420.10">
    <property type="entry name" value="Ribonuclease H-like superfamily/Ribonuclease H"/>
    <property type="match status" value="1"/>
</dbReference>
<dbReference type="AlphaFoldDB" id="A0AA36HBE9"/>
<dbReference type="GO" id="GO:0003676">
    <property type="term" value="F:nucleic acid binding"/>
    <property type="evidence" value="ECO:0007669"/>
    <property type="project" value="InterPro"/>
</dbReference>
<reference evidence="2" key="1">
    <citation type="submission" date="2023-07" db="EMBL/GenBank/DDBJ databases">
        <authorList>
            <consortium name="CYATHOMIX"/>
        </authorList>
    </citation>
    <scope>NUCLEOTIDE SEQUENCE</scope>
    <source>
        <strain evidence="2">N/A</strain>
    </source>
</reference>
<sequence>MCFGISEAGEVCRVLPCWSMAHSVSSNETLGDGDTPRKLTKAEKKALYKPEYPEPHATRRKVLKDVFLNEKNEALKDELITSILYAIYETDRNPYDSMLQLHKICPDYTSVKPKSLAALTAAHLRSWIYKLDDPLALFESCVTEELQKNAFRIATAKHTGNLKLFKEIFRLDDPSLSTFIKDEIQSMIDRHMFKEAMDVAEEFSLQDCYDLNAFVIPCLLQDKLGVVVKYMECQKKIQKDFLAFLDSFVGVSEEEVADRLRSYKEANIMTLPFERFAGKTIEKLIFKLASDLALPLERHAPRFFRARKEGELRFKVQSRFVAQELSDDAYFGHVSEALRNGDEKLKLYFIKHLTNFGYYEDAARWVVYCNISESNLPYNLQTYLLSHPEALDEAERNIRRMEKRAEDVGEEEALELIPGYPIILVDDKKSFCELVSRLKDQDFIGIDSEWKAQYLFPNESVALLQIAIIDGVYLVDFCALEKNLTEDDWDALLRSLLCSQSRKLGFDLGNDLRALFAGAPTGNVQSIADNLCNVVCLKRLVENMLEIDRHFLEILDTSTHDNDNDGEDSEPSLHFKLSDLSERLLGVRLDKSEQCSNWSIRPLRLKQKRYAAMDAYIVVELYAKIREMAEEREMNFENLVELSMVNGRKREKSKAKRERVKLEDMTWSEIVEKLSDVQSGTKPSTQLMCIVDSMLLGLGKHLRRCGVNVMIPTDRSELKMNAMSNKRFIVTSGKAYDELRRIFADRVMCITNAGALGPIEQLKCVFTKHKATFDGLDIFSRCVECNGTSFVKVPGIVIEALFDNHVTCKNVFHDESFDANAWTERLRVFDNGYFGEIGCRLLPPEEGHLVVACHGGIINITTNVVQHDALEEGVDIIVRKVPEQISSRPGYIFYICGSCGKVYWEDR</sequence>
<dbReference type="InterPro" id="IPR052408">
    <property type="entry name" value="Exonuclease_MUT-7-like"/>
</dbReference>
<comment type="caution">
    <text evidence="2">The sequence shown here is derived from an EMBL/GenBank/DDBJ whole genome shotgun (WGS) entry which is preliminary data.</text>
</comment>
<dbReference type="EMBL" id="CATQJL010000316">
    <property type="protein sequence ID" value="CAJ0607438.1"/>
    <property type="molecule type" value="Genomic_DNA"/>
</dbReference>
<organism evidence="2 3">
    <name type="scientific">Cylicocyclus nassatus</name>
    <name type="common">Nematode worm</name>
    <dbReference type="NCBI Taxonomy" id="53992"/>
    <lineage>
        <taxon>Eukaryota</taxon>
        <taxon>Metazoa</taxon>
        <taxon>Ecdysozoa</taxon>
        <taxon>Nematoda</taxon>
        <taxon>Chromadorea</taxon>
        <taxon>Rhabditida</taxon>
        <taxon>Rhabditina</taxon>
        <taxon>Rhabditomorpha</taxon>
        <taxon>Strongyloidea</taxon>
        <taxon>Strongylidae</taxon>
        <taxon>Cylicocyclus</taxon>
    </lineage>
</organism>
<dbReference type="PANTHER" id="PTHR47765">
    <property type="entry name" value="3'-5' EXONUCLEASE DOMAIN-CONTAINING PROTEIN"/>
    <property type="match status" value="1"/>
</dbReference>
<dbReference type="GO" id="GO:0008408">
    <property type="term" value="F:3'-5' exonuclease activity"/>
    <property type="evidence" value="ECO:0007669"/>
    <property type="project" value="InterPro"/>
</dbReference>
<keyword evidence="3" id="KW-1185">Reference proteome</keyword>
<proteinExistence type="predicted"/>
<name>A0AA36HBE9_CYLNA</name>
<dbReference type="Proteomes" id="UP001176961">
    <property type="component" value="Unassembled WGS sequence"/>
</dbReference>
<dbReference type="Pfam" id="PF01927">
    <property type="entry name" value="Mut7-C"/>
    <property type="match status" value="1"/>
</dbReference>
<dbReference type="InterPro" id="IPR036397">
    <property type="entry name" value="RNaseH_sf"/>
</dbReference>
<dbReference type="InterPro" id="IPR002782">
    <property type="entry name" value="Mut7-C_RNAse_dom"/>
</dbReference>
<dbReference type="Pfam" id="PF01612">
    <property type="entry name" value="DNA_pol_A_exo1"/>
    <property type="match status" value="1"/>
</dbReference>
<dbReference type="SMART" id="SM00474">
    <property type="entry name" value="35EXOc"/>
    <property type="match status" value="1"/>
</dbReference>
<gene>
    <name evidence="2" type="ORF">CYNAS_LOCUS19421</name>
</gene>
<feature type="domain" description="3'-5' exonuclease" evidence="1">
    <location>
        <begin position="422"/>
        <end position="630"/>
    </location>
</feature>
<evidence type="ECO:0000313" key="3">
    <source>
        <dbReference type="Proteomes" id="UP001176961"/>
    </source>
</evidence>
<dbReference type="InterPro" id="IPR002562">
    <property type="entry name" value="3'-5'_exonuclease_dom"/>
</dbReference>
<dbReference type="GO" id="GO:0006139">
    <property type="term" value="P:nucleobase-containing compound metabolic process"/>
    <property type="evidence" value="ECO:0007669"/>
    <property type="project" value="InterPro"/>
</dbReference>